<keyword evidence="2" id="KW-1185">Reference proteome</keyword>
<keyword evidence="1" id="KW-0808">Transferase</keyword>
<comment type="caution">
    <text evidence="1">The sequence shown here is derived from an EMBL/GenBank/DDBJ whole genome shotgun (WGS) entry which is preliminary data.</text>
</comment>
<evidence type="ECO:0000313" key="1">
    <source>
        <dbReference type="EMBL" id="KAF0469278.1"/>
    </source>
</evidence>
<dbReference type="GO" id="GO:0016301">
    <property type="term" value="F:kinase activity"/>
    <property type="evidence" value="ECO:0007669"/>
    <property type="project" value="UniProtKB-KW"/>
</dbReference>
<protein>
    <submittedName>
        <fullName evidence="1">Kinase-like protein</fullName>
    </submittedName>
</protein>
<proteinExistence type="predicted"/>
<dbReference type="Proteomes" id="UP000439903">
    <property type="component" value="Unassembled WGS sequence"/>
</dbReference>
<name>A0A8H3XI83_GIGMA</name>
<gene>
    <name evidence="1" type="ORF">F8M41_025594</name>
</gene>
<dbReference type="Gene3D" id="1.10.510.10">
    <property type="entry name" value="Transferase(Phosphotransferase) domain 1"/>
    <property type="match status" value="2"/>
</dbReference>
<dbReference type="SUPFAM" id="SSF56112">
    <property type="entry name" value="Protein kinase-like (PK-like)"/>
    <property type="match status" value="1"/>
</dbReference>
<evidence type="ECO:0000313" key="2">
    <source>
        <dbReference type="Proteomes" id="UP000439903"/>
    </source>
</evidence>
<dbReference type="OrthoDB" id="2433633at2759"/>
<sequence length="124" mass="14465">MERNTLKKSDINYSFGTIMSEVFTRYLPYHDIPYNKDLATYAKPQNRPTTEELANTLGQFLNPEDEDGNYRMVMESAKQGSLKKLLDSKYSELDWASKVATLYYIADGLNTIHEVQRFLFQQYS</sequence>
<accession>A0A8H3XI83</accession>
<dbReference type="EMBL" id="WTPW01000922">
    <property type="protein sequence ID" value="KAF0469278.1"/>
    <property type="molecule type" value="Genomic_DNA"/>
</dbReference>
<organism evidence="1 2">
    <name type="scientific">Gigaspora margarita</name>
    <dbReference type="NCBI Taxonomy" id="4874"/>
    <lineage>
        <taxon>Eukaryota</taxon>
        <taxon>Fungi</taxon>
        <taxon>Fungi incertae sedis</taxon>
        <taxon>Mucoromycota</taxon>
        <taxon>Glomeromycotina</taxon>
        <taxon>Glomeromycetes</taxon>
        <taxon>Diversisporales</taxon>
        <taxon>Gigasporaceae</taxon>
        <taxon>Gigaspora</taxon>
    </lineage>
</organism>
<reference evidence="1 2" key="1">
    <citation type="journal article" date="2019" name="Environ. Microbiol.">
        <title>At the nexus of three kingdoms: the genome of the mycorrhizal fungus Gigaspora margarita provides insights into plant, endobacterial and fungal interactions.</title>
        <authorList>
            <person name="Venice F."/>
            <person name="Ghignone S."/>
            <person name="Salvioli di Fossalunga A."/>
            <person name="Amselem J."/>
            <person name="Novero M."/>
            <person name="Xianan X."/>
            <person name="Sedzielewska Toro K."/>
            <person name="Morin E."/>
            <person name="Lipzen A."/>
            <person name="Grigoriev I.V."/>
            <person name="Henrissat B."/>
            <person name="Martin F.M."/>
            <person name="Bonfante P."/>
        </authorList>
    </citation>
    <scope>NUCLEOTIDE SEQUENCE [LARGE SCALE GENOMIC DNA]</scope>
    <source>
        <strain evidence="1 2">BEG34</strain>
    </source>
</reference>
<dbReference type="InterPro" id="IPR011009">
    <property type="entry name" value="Kinase-like_dom_sf"/>
</dbReference>
<dbReference type="AlphaFoldDB" id="A0A8H3XI83"/>
<keyword evidence="1" id="KW-0418">Kinase</keyword>